<reference evidence="1" key="1">
    <citation type="submission" date="2020-06" db="EMBL/GenBank/DDBJ databases">
        <authorList>
            <person name="Gonzalez-de la Fuente S."/>
            <person name="Peiro-Pastor R."/>
            <person name="Rastrojo A."/>
            <person name="Moreno J."/>
            <person name="Carrasco-Ramiro F."/>
            <person name="Requena JM."/>
            <person name="Aguado B."/>
        </authorList>
    </citation>
    <scope>NUCLEOTIDE SEQUENCE</scope>
</reference>
<dbReference type="EMBL" id="LR812948">
    <property type="protein sequence ID" value="CAC9471792.1"/>
    <property type="molecule type" value="Genomic_DNA"/>
</dbReference>
<dbReference type="EMBL" id="LR812948">
    <property type="protein sequence ID" value="CAC9471694.1"/>
    <property type="molecule type" value="Genomic_DNA"/>
</dbReference>
<organism evidence="1 8">
    <name type="scientific">Leishmania infantum</name>
    <dbReference type="NCBI Taxonomy" id="5671"/>
    <lineage>
        <taxon>Eukaryota</taxon>
        <taxon>Discoba</taxon>
        <taxon>Euglenozoa</taxon>
        <taxon>Kinetoplastea</taxon>
        <taxon>Metakinetoplastina</taxon>
        <taxon>Trypanosomatida</taxon>
        <taxon>Trypanosomatidae</taxon>
        <taxon>Leishmaniinae</taxon>
        <taxon>Leishmania</taxon>
    </lineage>
</organism>
<dbReference type="VEuPathDB" id="TriTrypDB:LINF_150010900"/>
<evidence type="ECO:0000313" key="1">
    <source>
        <dbReference type="EMBL" id="CAC9471658.1"/>
    </source>
</evidence>
<protein>
    <submittedName>
        <fullName evidence="1">Hypothetical_protein_-_conserved</fullName>
    </submittedName>
</protein>
<dbReference type="AlphaFoldDB" id="A0A381ME75"/>
<dbReference type="EMBL" id="LR812948">
    <property type="protein sequence ID" value="CAC9471729.1"/>
    <property type="molecule type" value="Genomic_DNA"/>
</dbReference>
<evidence type="ECO:0000313" key="4">
    <source>
        <dbReference type="EMBL" id="CAC9471759.1"/>
    </source>
</evidence>
<dbReference type="EMBL" id="LR812948">
    <property type="protein sequence ID" value="CAC9471658.1"/>
    <property type="molecule type" value="Genomic_DNA"/>
</dbReference>
<evidence type="ECO:0000313" key="8">
    <source>
        <dbReference type="Proteomes" id="UP000255414"/>
    </source>
</evidence>
<sequence>MARALGFVLRSTARQLADRLLQPPRLRPLRRRRVLGQLLQLRQQRLHVRVIGHVQLAQRHAARQRPDKRQPLTQRLLVACVLRHQLARARTHPLLHTRQRLPRRRRRRLERRVLGRQTHEHGVVLQAYRREQLARHGGAEERVACLQRRLRAHLRRTCARRVAVQLRHAVLHLLLHTPNAVCVDGLVLPHQRRAQRHQRLVVRVAHLRARQQRHRVRLLLPHLAGDIHRHLPRVQNAAAAVAVASAVVVAQLAALQRHVVHVQQAWRVGRAASASLPAPALHLSTALAHEILHVGQRFPVGCRV</sequence>
<gene>
    <name evidence="1" type="ORF">LINF_150010700</name>
    <name evidence="2" type="ORF">LINF_150010900</name>
    <name evidence="3" type="ORF">LINF_150011100</name>
    <name evidence="4" type="ORF">LINF_150011300</name>
    <name evidence="5" type="ORF">LINF_150011500</name>
    <name evidence="6" type="ORF">LINF_150011700</name>
    <name evidence="7" type="ORF">LINF_150011900</name>
</gene>
<proteinExistence type="predicted"/>
<dbReference type="EMBL" id="LR812948">
    <property type="protein sequence ID" value="CAC9471851.1"/>
    <property type="molecule type" value="Genomic_DNA"/>
</dbReference>
<evidence type="ECO:0000313" key="3">
    <source>
        <dbReference type="EMBL" id="CAC9471729.1"/>
    </source>
</evidence>
<accession>A0A381ME75</accession>
<evidence type="ECO:0000313" key="5">
    <source>
        <dbReference type="EMBL" id="CAC9471792.1"/>
    </source>
</evidence>
<dbReference type="EMBL" id="LR812948">
    <property type="protein sequence ID" value="CAC9471759.1"/>
    <property type="molecule type" value="Genomic_DNA"/>
</dbReference>
<name>A0A381ME75_LEIIN</name>
<dbReference type="Proteomes" id="UP000255414">
    <property type="component" value="Chromosome 15"/>
</dbReference>
<evidence type="ECO:0000313" key="7">
    <source>
        <dbReference type="EMBL" id="CAC9471851.1"/>
    </source>
</evidence>
<evidence type="ECO:0000313" key="6">
    <source>
        <dbReference type="EMBL" id="CAC9471829.1"/>
    </source>
</evidence>
<evidence type="ECO:0000313" key="2">
    <source>
        <dbReference type="EMBL" id="CAC9471694.1"/>
    </source>
</evidence>
<dbReference type="EMBL" id="LR812948">
    <property type="protein sequence ID" value="CAC9471829.1"/>
    <property type="molecule type" value="Genomic_DNA"/>
</dbReference>